<evidence type="ECO:0000313" key="1">
    <source>
        <dbReference type="EMBL" id="MBD2774220.1"/>
    </source>
</evidence>
<dbReference type="EMBL" id="JACXAE010000067">
    <property type="protein sequence ID" value="MBD2774220.1"/>
    <property type="molecule type" value="Genomic_DNA"/>
</dbReference>
<evidence type="ECO:0000313" key="2">
    <source>
        <dbReference type="Proteomes" id="UP000629098"/>
    </source>
</evidence>
<sequence length="111" mass="12739">MNLVLEPETLPFREDATGAIRVGNSRVLLELVIRAFQDGASPESIVQRYSSLSLSDVYLSIGYYLRHRDTVESYLNQREQLSESVRQRLSSVQPDLSLIRSRLLTQQQSQR</sequence>
<accession>A0A8J6XJN8</accession>
<comment type="caution">
    <text evidence="1">The sequence shown here is derived from an EMBL/GenBank/DDBJ whole genome shotgun (WGS) entry which is preliminary data.</text>
</comment>
<dbReference type="InterPro" id="IPR036388">
    <property type="entry name" value="WH-like_DNA-bd_sf"/>
</dbReference>
<name>A0A8J6XJN8_9CYAN</name>
<dbReference type="Pfam" id="PF04255">
    <property type="entry name" value="DUF433"/>
    <property type="match status" value="1"/>
</dbReference>
<dbReference type="Proteomes" id="UP000629098">
    <property type="component" value="Unassembled WGS sequence"/>
</dbReference>
<dbReference type="AlphaFoldDB" id="A0A8J6XJN8"/>
<dbReference type="InterPro" id="IPR007367">
    <property type="entry name" value="DUF433"/>
</dbReference>
<gene>
    <name evidence="1" type="ORF">ICL16_19625</name>
</gene>
<dbReference type="InterPro" id="IPR009057">
    <property type="entry name" value="Homeodomain-like_sf"/>
</dbReference>
<protein>
    <submittedName>
        <fullName evidence="1">DUF433 domain-containing protein</fullName>
    </submittedName>
</protein>
<dbReference type="Gene3D" id="1.10.10.10">
    <property type="entry name" value="Winged helix-like DNA-binding domain superfamily/Winged helix DNA-binding domain"/>
    <property type="match status" value="1"/>
</dbReference>
<reference evidence="1" key="1">
    <citation type="submission" date="2020-09" db="EMBL/GenBank/DDBJ databases">
        <title>Iningainema tapete sp. nov. (Scytonemataceae, Cyanobacteria) from greenhouses in central Florida (USA) produces two types of nodularin with biosynthetic potential for microcystin-LR and anabaenopeptins.</title>
        <authorList>
            <person name="Berthold D.E."/>
            <person name="Lefler F.W."/>
            <person name="Huang I.-S."/>
            <person name="Abdulla H."/>
            <person name="Zimba P.V."/>
            <person name="Laughinghouse H.D. IV."/>
        </authorList>
    </citation>
    <scope>NUCLEOTIDE SEQUENCE</scope>
    <source>
        <strain evidence="1">BLCCT55</strain>
    </source>
</reference>
<keyword evidence="2" id="KW-1185">Reference proteome</keyword>
<organism evidence="1 2">
    <name type="scientific">Iningainema tapete BLCC-T55</name>
    <dbReference type="NCBI Taxonomy" id="2748662"/>
    <lineage>
        <taxon>Bacteria</taxon>
        <taxon>Bacillati</taxon>
        <taxon>Cyanobacteriota</taxon>
        <taxon>Cyanophyceae</taxon>
        <taxon>Nostocales</taxon>
        <taxon>Scytonemataceae</taxon>
        <taxon>Iningainema tapete</taxon>
    </lineage>
</organism>
<proteinExistence type="predicted"/>
<dbReference type="RefSeq" id="WP_190830956.1">
    <property type="nucleotide sequence ID" value="NZ_CAWPPI010000067.1"/>
</dbReference>
<dbReference type="SUPFAM" id="SSF46689">
    <property type="entry name" value="Homeodomain-like"/>
    <property type="match status" value="1"/>
</dbReference>